<dbReference type="SUPFAM" id="SSF109604">
    <property type="entry name" value="HD-domain/PDEase-like"/>
    <property type="match status" value="1"/>
</dbReference>
<protein>
    <submittedName>
        <fullName evidence="2">HDOD domain-containing protein</fullName>
    </submittedName>
</protein>
<dbReference type="RefSeq" id="WP_017841023.1">
    <property type="nucleotide sequence ID" value="NZ_CP035467.1"/>
</dbReference>
<dbReference type="EMBL" id="CP035467">
    <property type="protein sequence ID" value="QCW81238.1"/>
    <property type="molecule type" value="Genomic_DNA"/>
</dbReference>
<dbReference type="PROSITE" id="PS51833">
    <property type="entry name" value="HDOD"/>
    <property type="match status" value="1"/>
</dbReference>
<dbReference type="Pfam" id="PF08668">
    <property type="entry name" value="HDOD"/>
    <property type="match status" value="1"/>
</dbReference>
<gene>
    <name evidence="2" type="ORF">EQU24_02445</name>
</gene>
<proteinExistence type="predicted"/>
<dbReference type="InterPro" id="IPR052340">
    <property type="entry name" value="RNase_Y/CdgJ"/>
</dbReference>
<dbReference type="OrthoDB" id="9770715at2"/>
<sequence>MVAAVDNKLFMFVESMPAFPKSVQSILKLADDNQSSAKDFVQIIECDPVMTVKILKVVNSPYYGLPQKISSITRAVVHLGINTVKNMALGIAAIGVLKPDKKAGLNANGFLMHSLTTALITKLLAERQGLSPNKCSDYFVTGLLHDFGKLVFAQCLPESFSNALMESRKRSVSLHLMEREYLGIDHARLGKLLIDKWCFSEGIGAAIEHHHDEDGSDVLRDSVAVANQISKILRFGDGGNPVIDKYSEAQFSLFGLSLDELIVSLGDLSSIRTEALMMISCE</sequence>
<dbReference type="PANTHER" id="PTHR33525">
    <property type="match status" value="1"/>
</dbReference>
<dbReference type="PANTHER" id="PTHR33525:SF3">
    <property type="entry name" value="RIBONUCLEASE Y"/>
    <property type="match status" value="1"/>
</dbReference>
<dbReference type="AlphaFoldDB" id="A0A4P9UJJ4"/>
<organism evidence="2 3">
    <name type="scientific">Methylotuvimicrobium buryatense</name>
    <name type="common">Methylomicrobium buryatense</name>
    <dbReference type="NCBI Taxonomy" id="95641"/>
    <lineage>
        <taxon>Bacteria</taxon>
        <taxon>Pseudomonadati</taxon>
        <taxon>Pseudomonadota</taxon>
        <taxon>Gammaproteobacteria</taxon>
        <taxon>Methylococcales</taxon>
        <taxon>Methylococcaceae</taxon>
        <taxon>Methylotuvimicrobium</taxon>
    </lineage>
</organism>
<evidence type="ECO:0000313" key="2">
    <source>
        <dbReference type="EMBL" id="QCW81238.1"/>
    </source>
</evidence>
<keyword evidence="3" id="KW-1185">Reference proteome</keyword>
<dbReference type="STRING" id="675511.GCA_000341735_02515"/>
<dbReference type="Proteomes" id="UP000305881">
    <property type="component" value="Chromosome"/>
</dbReference>
<dbReference type="InterPro" id="IPR013976">
    <property type="entry name" value="HDOD"/>
</dbReference>
<reference evidence="3" key="1">
    <citation type="journal article" date="2019" name="J. Bacteriol.">
        <title>A Mutagenic Screen Identifies a TonB-Dependent Receptor Required for the Lanthanide Metal Switch in the Type I Methanotroph 'Methylotuvimicrobium buryatense' 5GB1C.</title>
        <authorList>
            <person name="Groom J.D."/>
            <person name="Ford S.M."/>
            <person name="Pesesky M.W."/>
            <person name="Lidstrom M.E."/>
        </authorList>
    </citation>
    <scope>NUCLEOTIDE SEQUENCE [LARGE SCALE GENOMIC DNA]</scope>
    <source>
        <strain evidence="3">5GB1C</strain>
    </source>
</reference>
<dbReference type="KEGG" id="mbur:EQU24_02445"/>
<name>A0A4P9UJJ4_METBY</name>
<accession>A0A4P9UJJ4</accession>
<dbReference type="InterPro" id="IPR003607">
    <property type="entry name" value="HD/PDEase_dom"/>
</dbReference>
<feature type="domain" description="HDOD" evidence="1">
    <location>
        <begin position="16"/>
        <end position="213"/>
    </location>
</feature>
<evidence type="ECO:0000313" key="3">
    <source>
        <dbReference type="Proteomes" id="UP000305881"/>
    </source>
</evidence>
<evidence type="ECO:0000259" key="1">
    <source>
        <dbReference type="PROSITE" id="PS51833"/>
    </source>
</evidence>
<dbReference type="CDD" id="cd00077">
    <property type="entry name" value="HDc"/>
    <property type="match status" value="1"/>
</dbReference>
<dbReference type="Gene3D" id="1.10.3210.10">
    <property type="entry name" value="Hypothetical protein af1432"/>
    <property type="match status" value="1"/>
</dbReference>